<dbReference type="PANTHER" id="PTHR12756">
    <property type="entry name" value="CYTOSOLIC CARBOXYPEPTIDASE"/>
    <property type="match status" value="1"/>
</dbReference>
<sequence>MEQKKNAQFLSRQKNISEIQEEAENEEEEEEQKNFVEKISQTEILQKQVLANSVFKSDTSFTLNLQDQSDQQNKQKKLIRFWSTFDQGNLKSVKQISNNSYQLFFPKDANRPLNQGTSCWFYFRVYSQLDMEVTLTLLDFNFPIFFTQYKEGKEILIKQRGKKQWEYLQTNCVRVKKQTKQFDIEFTVNLEANTEYSIAFTYPWSYQHNQKWQRNIEYEFKKKPNQYYFHKELLTYSVLQNKIELFTISSKKDINLQEKEEVFSWPNLFPKHRNDYMGNSNSSNKSKQSGKYSINSESEFQRPQKFKNKKYVLIGCRIHAGETPANYMLRGIINFLLKDNQDAKNFLNEFVLVFIPILNPDGVIQGHYRLDHYGNDLNRCYNSCQDMPSLFPGNNALLKIAKDLDKQNKLFAFFDLHAHEQLSDEQPDLEQKNIKNVEGNNYIDNKNDIINNNDISSNNNQINKDTQLSEKKNVIDCLQGVGKSDIFLSTSINLSYTVEECQQLAFCSKKPKLKRYKMRISDFEQMGEGICYSLLEYIGKKQDSIFNKNNKEFSDLQELRQKLIDS</sequence>
<feature type="compositionally biased region" description="Polar residues" evidence="4">
    <location>
        <begin position="1"/>
        <end position="17"/>
    </location>
</feature>
<dbReference type="SUPFAM" id="SSF53187">
    <property type="entry name" value="Zn-dependent exopeptidases"/>
    <property type="match status" value="1"/>
</dbReference>
<dbReference type="InterPro" id="IPR000834">
    <property type="entry name" value="Peptidase_M14"/>
</dbReference>
<dbReference type="EMBL" id="LDAU01000184">
    <property type="protein sequence ID" value="KRX00596.1"/>
    <property type="molecule type" value="Genomic_DNA"/>
</dbReference>
<dbReference type="PANTHER" id="PTHR12756:SF11">
    <property type="entry name" value="CYTOSOLIC CARBOXYPEPTIDASE 1"/>
    <property type="match status" value="1"/>
</dbReference>
<proteinExistence type="inferred from homology"/>
<evidence type="ECO:0000313" key="6">
    <source>
        <dbReference type="EMBL" id="KRX00596.1"/>
    </source>
</evidence>
<feature type="region of interest" description="Disordered" evidence="4">
    <location>
        <begin position="274"/>
        <end position="301"/>
    </location>
</feature>
<dbReference type="GO" id="GO:0006508">
    <property type="term" value="P:proteolysis"/>
    <property type="evidence" value="ECO:0007669"/>
    <property type="project" value="InterPro"/>
</dbReference>
<dbReference type="InterPro" id="IPR050821">
    <property type="entry name" value="Cytosolic_carboxypeptidase"/>
</dbReference>
<dbReference type="Gene3D" id="2.60.40.3120">
    <property type="match status" value="1"/>
</dbReference>
<comment type="cofactor">
    <cofactor evidence="1">
        <name>Zn(2+)</name>
        <dbReference type="ChEBI" id="CHEBI:29105"/>
    </cofactor>
</comment>
<dbReference type="Pfam" id="PF18027">
    <property type="entry name" value="Pepdidase_M14_N"/>
    <property type="match status" value="1"/>
</dbReference>
<evidence type="ECO:0000256" key="2">
    <source>
        <dbReference type="ARBA" id="ARBA00005988"/>
    </source>
</evidence>
<dbReference type="AlphaFoldDB" id="A0A0V0QEJ6"/>
<dbReference type="OrthoDB" id="10253041at2759"/>
<dbReference type="GO" id="GO:0008270">
    <property type="term" value="F:zinc ion binding"/>
    <property type="evidence" value="ECO:0007669"/>
    <property type="project" value="InterPro"/>
</dbReference>
<feature type="domain" description="Peptidase M14" evidence="5">
    <location>
        <begin position="202"/>
        <end position="566"/>
    </location>
</feature>
<dbReference type="Gene3D" id="3.40.630.10">
    <property type="entry name" value="Zn peptidases"/>
    <property type="match status" value="1"/>
</dbReference>
<dbReference type="PROSITE" id="PS52035">
    <property type="entry name" value="PEPTIDASE_M14"/>
    <property type="match status" value="1"/>
</dbReference>
<name>A0A0V0QEJ6_PSEPJ</name>
<accession>A0A0V0QEJ6</accession>
<comment type="similarity">
    <text evidence="2 3">Belongs to the peptidase M14 family.</text>
</comment>
<dbReference type="InterPro" id="IPR040626">
    <property type="entry name" value="Pepdidase_M14_N"/>
</dbReference>
<evidence type="ECO:0000256" key="1">
    <source>
        <dbReference type="ARBA" id="ARBA00001947"/>
    </source>
</evidence>
<reference evidence="6 7" key="1">
    <citation type="journal article" date="2015" name="Sci. Rep.">
        <title>Genome of the facultative scuticociliatosis pathogen Pseudocohnilembus persalinus provides insight into its virulence through horizontal gene transfer.</title>
        <authorList>
            <person name="Xiong J."/>
            <person name="Wang G."/>
            <person name="Cheng J."/>
            <person name="Tian M."/>
            <person name="Pan X."/>
            <person name="Warren A."/>
            <person name="Jiang C."/>
            <person name="Yuan D."/>
            <person name="Miao W."/>
        </authorList>
    </citation>
    <scope>NUCLEOTIDE SEQUENCE [LARGE SCALE GENOMIC DNA]</scope>
    <source>
        <strain evidence="6">36N120E</strain>
    </source>
</reference>
<dbReference type="GO" id="GO:0004181">
    <property type="term" value="F:metallocarboxypeptidase activity"/>
    <property type="evidence" value="ECO:0007669"/>
    <property type="project" value="InterPro"/>
</dbReference>
<evidence type="ECO:0000259" key="5">
    <source>
        <dbReference type="PROSITE" id="PS52035"/>
    </source>
</evidence>
<dbReference type="InParanoid" id="A0A0V0QEJ6"/>
<feature type="compositionally biased region" description="Low complexity" evidence="4">
    <location>
        <begin position="279"/>
        <end position="293"/>
    </location>
</feature>
<dbReference type="Proteomes" id="UP000054937">
    <property type="component" value="Unassembled WGS sequence"/>
</dbReference>
<comment type="caution">
    <text evidence="6">The sequence shown here is derived from an EMBL/GenBank/DDBJ whole genome shotgun (WGS) entry which is preliminary data.</text>
</comment>
<dbReference type="Pfam" id="PF00246">
    <property type="entry name" value="Peptidase_M14"/>
    <property type="match status" value="1"/>
</dbReference>
<organism evidence="6 7">
    <name type="scientific">Pseudocohnilembus persalinus</name>
    <name type="common">Ciliate</name>
    <dbReference type="NCBI Taxonomy" id="266149"/>
    <lineage>
        <taxon>Eukaryota</taxon>
        <taxon>Sar</taxon>
        <taxon>Alveolata</taxon>
        <taxon>Ciliophora</taxon>
        <taxon>Intramacronucleata</taxon>
        <taxon>Oligohymenophorea</taxon>
        <taxon>Scuticociliatia</taxon>
        <taxon>Philasterida</taxon>
        <taxon>Pseudocohnilembidae</taxon>
        <taxon>Pseudocohnilembus</taxon>
    </lineage>
</organism>
<feature type="region of interest" description="Disordered" evidence="4">
    <location>
        <begin position="1"/>
        <end position="33"/>
    </location>
</feature>
<evidence type="ECO:0000256" key="4">
    <source>
        <dbReference type="SAM" id="MobiDB-lite"/>
    </source>
</evidence>
<gene>
    <name evidence="6" type="ORF">PPERSA_12815</name>
</gene>
<feature type="compositionally biased region" description="Acidic residues" evidence="4">
    <location>
        <begin position="19"/>
        <end position="31"/>
    </location>
</feature>
<evidence type="ECO:0000313" key="7">
    <source>
        <dbReference type="Proteomes" id="UP000054937"/>
    </source>
</evidence>
<protein>
    <recommendedName>
        <fullName evidence="5">Peptidase M14 domain-containing protein</fullName>
    </recommendedName>
</protein>
<comment type="caution">
    <text evidence="3">Lacks conserved residue(s) required for the propagation of feature annotation.</text>
</comment>
<evidence type="ECO:0000256" key="3">
    <source>
        <dbReference type="PROSITE-ProRule" id="PRU01379"/>
    </source>
</evidence>
<keyword evidence="7" id="KW-1185">Reference proteome</keyword>